<dbReference type="InterPro" id="IPR002036">
    <property type="entry name" value="YbeY"/>
</dbReference>
<dbReference type="PANTHER" id="PTHR46986">
    <property type="entry name" value="ENDORIBONUCLEASE YBEY, CHLOROPLASTIC"/>
    <property type="match status" value="1"/>
</dbReference>
<keyword evidence="6 8" id="KW-0378">Hydrolase</keyword>
<reference evidence="9 10" key="2">
    <citation type="journal article" date="2017" name="Antonie Van Leeuwenhoek">
        <title>Rhizobium rhizosphaerae sp. nov., a novel species isolated from rice rhizosphere.</title>
        <authorList>
            <person name="Zhao J.J."/>
            <person name="Zhang J."/>
            <person name="Zhang R.J."/>
            <person name="Zhang C.W."/>
            <person name="Yin H.Q."/>
            <person name="Zhang X.X."/>
        </authorList>
    </citation>
    <scope>NUCLEOTIDE SEQUENCE [LARGE SCALE GENOMIC DNA]</scope>
    <source>
        <strain evidence="9 10">ACAM 611</strain>
    </source>
</reference>
<organism evidence="9 10">
    <name type="scientific">Glaciecola punicea ACAM 611</name>
    <dbReference type="NCBI Taxonomy" id="1121923"/>
    <lineage>
        <taxon>Bacteria</taxon>
        <taxon>Pseudomonadati</taxon>
        <taxon>Pseudomonadota</taxon>
        <taxon>Gammaproteobacteria</taxon>
        <taxon>Alteromonadales</taxon>
        <taxon>Alteromonadaceae</taxon>
        <taxon>Glaciecola</taxon>
    </lineage>
</organism>
<dbReference type="Proteomes" id="UP000053586">
    <property type="component" value="Unassembled WGS sequence"/>
</dbReference>
<dbReference type="EMBL" id="BAET01000007">
    <property type="protein sequence ID" value="GAB54741.1"/>
    <property type="molecule type" value="Genomic_DNA"/>
</dbReference>
<dbReference type="EC" id="3.1.-.-" evidence="8"/>
<dbReference type="GO" id="GO:0006364">
    <property type="term" value="P:rRNA processing"/>
    <property type="evidence" value="ECO:0007669"/>
    <property type="project" value="UniProtKB-UniRule"/>
</dbReference>
<evidence type="ECO:0000256" key="3">
    <source>
        <dbReference type="ARBA" id="ARBA00022722"/>
    </source>
</evidence>
<dbReference type="GO" id="GO:0004521">
    <property type="term" value="F:RNA endonuclease activity"/>
    <property type="evidence" value="ECO:0007669"/>
    <property type="project" value="UniProtKB-UniRule"/>
</dbReference>
<evidence type="ECO:0000256" key="7">
    <source>
        <dbReference type="ARBA" id="ARBA00022833"/>
    </source>
</evidence>
<accession>H5T8W4</accession>
<dbReference type="GO" id="GO:0004222">
    <property type="term" value="F:metalloendopeptidase activity"/>
    <property type="evidence" value="ECO:0007669"/>
    <property type="project" value="InterPro"/>
</dbReference>
<keyword evidence="4 8" id="KW-0479">Metal-binding</keyword>
<dbReference type="STRING" id="56804.BAE46_07970"/>
<evidence type="ECO:0000256" key="2">
    <source>
        <dbReference type="ARBA" id="ARBA00022517"/>
    </source>
</evidence>
<feature type="binding site" evidence="8">
    <location>
        <position position="131"/>
    </location>
    <ligand>
        <name>Zn(2+)</name>
        <dbReference type="ChEBI" id="CHEBI:29105"/>
        <note>catalytic</note>
    </ligand>
</feature>
<evidence type="ECO:0000313" key="9">
    <source>
        <dbReference type="EMBL" id="GAB54741.1"/>
    </source>
</evidence>
<comment type="subcellular location">
    <subcellularLocation>
        <location evidence="8">Cytoplasm</location>
    </subcellularLocation>
</comment>
<comment type="cofactor">
    <cofactor evidence="8">
        <name>Zn(2+)</name>
        <dbReference type="ChEBI" id="CHEBI:29105"/>
    </cofactor>
    <text evidence="8">Binds 1 zinc ion.</text>
</comment>
<gene>
    <name evidence="8" type="primary">ybeY</name>
    <name evidence="9" type="ORF">GPUN_0597</name>
</gene>
<dbReference type="SUPFAM" id="SSF55486">
    <property type="entry name" value="Metalloproteases ('zincins'), catalytic domain"/>
    <property type="match status" value="1"/>
</dbReference>
<comment type="caution">
    <text evidence="9">The sequence shown here is derived from an EMBL/GenBank/DDBJ whole genome shotgun (WGS) entry which is preliminary data.</text>
</comment>
<sequence>MSDNLLIDVQFADDLADTVSKSLPTQDTISQWLKLAYSLANDSLALEQQKSNDLLPELSIRIVSIEESQSLNAQYRGKDEPTNVLSFESDLPDFVPSAFLGDLVICAQIVANEALEQQKTLEHHWAHMCIHGMLHLMGLDHIQDADAHEMESLEITILAKLGIDDPYQIS</sequence>
<dbReference type="HAMAP" id="MF_00009">
    <property type="entry name" value="Endoribonucl_YbeY"/>
    <property type="match status" value="1"/>
</dbReference>
<keyword evidence="8" id="KW-0963">Cytoplasm</keyword>
<evidence type="ECO:0000256" key="6">
    <source>
        <dbReference type="ARBA" id="ARBA00022801"/>
    </source>
</evidence>
<dbReference type="eggNOG" id="COG0319">
    <property type="taxonomic scope" value="Bacteria"/>
</dbReference>
<keyword evidence="8" id="KW-0698">rRNA processing</keyword>
<proteinExistence type="inferred from homology"/>
<dbReference type="AlphaFoldDB" id="H5T8W4"/>
<evidence type="ECO:0000256" key="1">
    <source>
        <dbReference type="ARBA" id="ARBA00010875"/>
    </source>
</evidence>
<comment type="function">
    <text evidence="8">Single strand-specific metallo-endoribonuclease involved in late-stage 70S ribosome quality control and in maturation of the 3' terminus of the 16S rRNA.</text>
</comment>
<feature type="binding site" evidence="8">
    <location>
        <position position="141"/>
    </location>
    <ligand>
        <name>Zn(2+)</name>
        <dbReference type="ChEBI" id="CHEBI:29105"/>
        <note>catalytic</note>
    </ligand>
</feature>
<evidence type="ECO:0000313" key="10">
    <source>
        <dbReference type="Proteomes" id="UP000053586"/>
    </source>
</evidence>
<dbReference type="NCBIfam" id="TIGR00043">
    <property type="entry name" value="rRNA maturation RNase YbeY"/>
    <property type="match status" value="1"/>
</dbReference>
<feature type="binding site" evidence="8">
    <location>
        <position position="135"/>
    </location>
    <ligand>
        <name>Zn(2+)</name>
        <dbReference type="ChEBI" id="CHEBI:29105"/>
        <note>catalytic</note>
    </ligand>
</feature>
<comment type="similarity">
    <text evidence="1 8">Belongs to the endoribonuclease YbeY family.</text>
</comment>
<dbReference type="OrthoDB" id="9807740at2"/>
<reference evidence="9 10" key="1">
    <citation type="journal article" date="2012" name="J. Bacteriol.">
        <title>Genome sequence of proteorhodopsin-containing sea ice bacterium Glaciecola punicea ACAM 611T.</title>
        <authorList>
            <person name="Qin Q.-L."/>
            <person name="Xie B.-B."/>
            <person name="Shu Y.-L."/>
            <person name="Rong J.-C."/>
            <person name="Zhao D.-L."/>
            <person name="Zhang X.-Y."/>
            <person name="Chen X.-L."/>
            <person name="Zhou B.-C."/>
            <person name="Zhanga Y.-Z."/>
        </authorList>
    </citation>
    <scope>NUCLEOTIDE SEQUENCE [LARGE SCALE GENOMIC DNA]</scope>
    <source>
        <strain evidence="9 10">ACAM 611</strain>
    </source>
</reference>
<evidence type="ECO:0000256" key="4">
    <source>
        <dbReference type="ARBA" id="ARBA00022723"/>
    </source>
</evidence>
<dbReference type="GO" id="GO:0008270">
    <property type="term" value="F:zinc ion binding"/>
    <property type="evidence" value="ECO:0007669"/>
    <property type="project" value="UniProtKB-UniRule"/>
</dbReference>
<protein>
    <recommendedName>
        <fullName evidence="8">Endoribonuclease YbeY</fullName>
        <ecNumber evidence="8">3.1.-.-</ecNumber>
    </recommendedName>
</protein>
<dbReference type="PANTHER" id="PTHR46986:SF1">
    <property type="entry name" value="ENDORIBONUCLEASE YBEY, CHLOROPLASTIC"/>
    <property type="match status" value="1"/>
</dbReference>
<keyword evidence="7 8" id="KW-0862">Zinc</keyword>
<keyword evidence="2 8" id="KW-0690">Ribosome biogenesis</keyword>
<keyword evidence="10" id="KW-1185">Reference proteome</keyword>
<dbReference type="InterPro" id="IPR023091">
    <property type="entry name" value="MetalPrtase_cat_dom_sf_prd"/>
</dbReference>
<keyword evidence="3 8" id="KW-0540">Nuclease</keyword>
<evidence type="ECO:0000256" key="8">
    <source>
        <dbReference type="HAMAP-Rule" id="MF_00009"/>
    </source>
</evidence>
<dbReference type="Pfam" id="PF02130">
    <property type="entry name" value="YbeY"/>
    <property type="match status" value="1"/>
</dbReference>
<keyword evidence="5 8" id="KW-0255">Endonuclease</keyword>
<evidence type="ECO:0000256" key="5">
    <source>
        <dbReference type="ARBA" id="ARBA00022759"/>
    </source>
</evidence>
<dbReference type="RefSeq" id="WP_006003220.1">
    <property type="nucleotide sequence ID" value="NZ_BAET01000007.1"/>
</dbReference>
<dbReference type="Gene3D" id="3.40.390.30">
    <property type="entry name" value="Metalloproteases ('zincins'), catalytic domain"/>
    <property type="match status" value="1"/>
</dbReference>
<name>H5T8W4_9ALTE</name>
<dbReference type="GO" id="GO:0005737">
    <property type="term" value="C:cytoplasm"/>
    <property type="evidence" value="ECO:0007669"/>
    <property type="project" value="UniProtKB-SubCell"/>
</dbReference>